<dbReference type="RefSeq" id="WP_089865426.1">
    <property type="nucleotide sequence ID" value="NZ_CP173238.1"/>
</dbReference>
<reference evidence="3 5" key="2">
    <citation type="submission" date="2018-06" db="EMBL/GenBank/DDBJ databases">
        <authorList>
            <consortium name="Pathogen Informatics"/>
            <person name="Doyle S."/>
        </authorList>
    </citation>
    <scope>NUCLEOTIDE SEQUENCE [LARGE SCALE GENOMIC DNA]</scope>
    <source>
        <strain evidence="3 5">NCTC13028</strain>
    </source>
</reference>
<protein>
    <submittedName>
        <fullName evidence="2 3">Membrane protein, TIGR04086 family</fullName>
    </submittedName>
</protein>
<keyword evidence="1" id="KW-0472">Membrane</keyword>
<organism evidence="3 5">
    <name type="scientific">Clostridium cochlearium</name>
    <dbReference type="NCBI Taxonomy" id="1494"/>
    <lineage>
        <taxon>Bacteria</taxon>
        <taxon>Bacillati</taxon>
        <taxon>Bacillota</taxon>
        <taxon>Clostridia</taxon>
        <taxon>Eubacteriales</taxon>
        <taxon>Clostridiaceae</taxon>
        <taxon>Clostridium</taxon>
    </lineage>
</organism>
<dbReference type="STRING" id="1494.SAMN05216497_10813"/>
<name>A0A240AR75_CLOCO</name>
<feature type="transmembrane region" description="Helical" evidence="1">
    <location>
        <begin position="96"/>
        <end position="119"/>
    </location>
</feature>
<dbReference type="AlphaFoldDB" id="A0A240AR75"/>
<dbReference type="OrthoDB" id="2086722at2"/>
<evidence type="ECO:0000313" key="2">
    <source>
        <dbReference type="EMBL" id="SDL12483.1"/>
    </source>
</evidence>
<keyword evidence="1" id="KW-1133">Transmembrane helix</keyword>
<dbReference type="GeneID" id="70577776"/>
<reference evidence="2 4" key="1">
    <citation type="submission" date="2016-10" db="EMBL/GenBank/DDBJ databases">
        <authorList>
            <person name="Varghese N."/>
            <person name="Submissions S."/>
        </authorList>
    </citation>
    <scope>NUCLEOTIDE SEQUENCE [LARGE SCALE GENOMIC DNA]</scope>
    <source>
        <strain evidence="2 4">NLAE-zl-C224</strain>
    </source>
</reference>
<evidence type="ECO:0000313" key="4">
    <source>
        <dbReference type="Proteomes" id="UP000198811"/>
    </source>
</evidence>
<evidence type="ECO:0000313" key="3">
    <source>
        <dbReference type="EMBL" id="SQB35452.1"/>
    </source>
</evidence>
<feature type="transmembrane region" description="Helical" evidence="1">
    <location>
        <begin position="42"/>
        <end position="61"/>
    </location>
</feature>
<dbReference type="InterPro" id="IPR023804">
    <property type="entry name" value="DUF3792_TM"/>
</dbReference>
<feature type="transmembrane region" description="Helical" evidence="1">
    <location>
        <begin position="68"/>
        <end position="90"/>
    </location>
</feature>
<accession>A0A240AR75</accession>
<evidence type="ECO:0000256" key="1">
    <source>
        <dbReference type="SAM" id="Phobius"/>
    </source>
</evidence>
<gene>
    <name evidence="3" type="ORF">NCTC13028_01959</name>
    <name evidence="2" type="ORF">SAMN05216497_10813</name>
</gene>
<keyword evidence="1" id="KW-0812">Transmembrane</keyword>
<dbReference type="NCBIfam" id="TIGR04086">
    <property type="entry name" value="TIGR04086_membr"/>
    <property type="match status" value="1"/>
</dbReference>
<proteinExistence type="predicted"/>
<dbReference type="Proteomes" id="UP000198811">
    <property type="component" value="Unassembled WGS sequence"/>
</dbReference>
<dbReference type="Proteomes" id="UP000250223">
    <property type="component" value="Unassembled WGS sequence"/>
</dbReference>
<dbReference type="EMBL" id="UAWC01000024">
    <property type="protein sequence ID" value="SQB35452.1"/>
    <property type="molecule type" value="Genomic_DNA"/>
</dbReference>
<keyword evidence="4" id="KW-1185">Reference proteome</keyword>
<dbReference type="Pfam" id="PF12670">
    <property type="entry name" value="DUF3792"/>
    <property type="match status" value="1"/>
</dbReference>
<feature type="transmembrane region" description="Helical" evidence="1">
    <location>
        <begin position="12"/>
        <end position="30"/>
    </location>
</feature>
<sequence length="121" mass="13291">MEKSSFIPIGEGILRSSVLTVALMVIYAIIMSFTDLSDKCNSIFYTIVSILSIMYGTIYAVKKINKKGWLIGLIIATIYMIILYVLSIIAGNTPGIYYVRIVRVVMAMLVGILSGMIGVNV</sequence>
<evidence type="ECO:0000313" key="5">
    <source>
        <dbReference type="Proteomes" id="UP000250223"/>
    </source>
</evidence>
<dbReference type="EMBL" id="FNGL01000008">
    <property type="protein sequence ID" value="SDL12483.1"/>
    <property type="molecule type" value="Genomic_DNA"/>
</dbReference>